<evidence type="ECO:0000256" key="10">
    <source>
        <dbReference type="ARBA" id="ARBA00035262"/>
    </source>
</evidence>
<dbReference type="Gene3D" id="3.50.50.60">
    <property type="entry name" value="FAD/NAD(P)-binding domain"/>
    <property type="match status" value="1"/>
</dbReference>
<proteinExistence type="inferred from homology"/>
<dbReference type="AlphaFoldDB" id="A0A0U1Q0U9"/>
<evidence type="ECO:0000256" key="2">
    <source>
        <dbReference type="ARBA" id="ARBA00004705"/>
    </source>
</evidence>
<keyword evidence="3" id="KW-0285">Flavoprotein</keyword>
<dbReference type="STRING" id="1610491.AAV94_04535"/>
<dbReference type="OrthoDB" id="5487740at2"/>
<comment type="pathway">
    <text evidence="2">Purine metabolism; urate degradation.</text>
</comment>
<comment type="similarity">
    <text evidence="8">Belongs to the FAD-dependent urate hydroxylase family.</text>
</comment>
<evidence type="ECO:0000256" key="1">
    <source>
        <dbReference type="ARBA" id="ARBA00001974"/>
    </source>
</evidence>
<dbReference type="GO" id="GO:0006144">
    <property type="term" value="P:purine nucleobase metabolic process"/>
    <property type="evidence" value="ECO:0007669"/>
    <property type="project" value="UniProtKB-KW"/>
</dbReference>
<gene>
    <name evidence="13" type="ORF">AAV94_04535</name>
</gene>
<accession>A0A0U1Q0U9</accession>
<evidence type="ECO:0000259" key="12">
    <source>
        <dbReference type="Pfam" id="PF01494"/>
    </source>
</evidence>
<sequence>MRITIIGAGMGGLSAGIALKRLGHDVKVFEKVSDIKPVGAAISLWSNGVKCLNYLGLHRQIAALGGNMDSMAYVDGKSGKTMTAFSLAPLVTQIGQRPYPVSRAALQNMLMDEFGRQDVTLGMAVTDVEDDGATVTARFADGSSVQSDLLIGADGTHSTVRGYVLGEQPERRYAGYVNWNGLVEIDPAIAPADRWTTFVGEGKRVSVMPIAGNQFYFFFDVPLPLGLPNEREHYKALLREYFQGWTPQIQLLIDRIDPAATNRVEIHDIEPFMQWTRGRVALLGDAAHSTTPDIGQGGCQAMEDAIVLAHALQTNTLGIEDALQRYAKRRAPRAGELVLRARKRCDVTHAKDPAITQAWYDSLWQEDGHTIIRGIVGNMLGSPFD</sequence>
<evidence type="ECO:0000256" key="6">
    <source>
        <dbReference type="ARBA" id="ARBA00023002"/>
    </source>
</evidence>
<dbReference type="NCBIfam" id="NF033623">
    <property type="entry name" value="urate_HpxO"/>
    <property type="match status" value="1"/>
</dbReference>
<name>A0A0U1Q0U9_9BURK</name>
<dbReference type="EMBL" id="LBNQ01000019">
    <property type="protein sequence ID" value="KKW68389.1"/>
    <property type="molecule type" value="Genomic_DNA"/>
</dbReference>
<feature type="domain" description="FAD-binding" evidence="12">
    <location>
        <begin position="3"/>
        <end position="338"/>
    </location>
</feature>
<dbReference type="PATRIC" id="fig|1610491.3.peg.967"/>
<comment type="caution">
    <text evidence="13">The sequence shown here is derived from an EMBL/GenBank/DDBJ whole genome shotgun (WGS) entry which is preliminary data.</text>
</comment>
<evidence type="ECO:0000313" key="14">
    <source>
        <dbReference type="Proteomes" id="UP000050580"/>
    </source>
</evidence>
<reference evidence="13 14" key="1">
    <citation type="submission" date="2015-05" db="EMBL/GenBank/DDBJ databases">
        <title>Draft genome sequence of Lampropedia sp. CT6, isolated from the microbial mat of a hot water spring, located at Manikaran, India.</title>
        <authorList>
            <person name="Tripathi C."/>
            <person name="Rani P."/>
            <person name="Mahato N.K."/>
            <person name="Lal R."/>
        </authorList>
    </citation>
    <scope>NUCLEOTIDE SEQUENCE [LARGE SCALE GENOMIC DNA]</scope>
    <source>
        <strain evidence="13 14">CT6</strain>
    </source>
</reference>
<dbReference type="PANTHER" id="PTHR13789:SF318">
    <property type="entry name" value="GERANYLGERANYL DIPHOSPHATE REDUCTASE"/>
    <property type="match status" value="1"/>
</dbReference>
<keyword evidence="14" id="KW-1185">Reference proteome</keyword>
<dbReference type="GO" id="GO:0019628">
    <property type="term" value="P:urate catabolic process"/>
    <property type="evidence" value="ECO:0007669"/>
    <property type="project" value="InterPro"/>
</dbReference>
<evidence type="ECO:0000256" key="4">
    <source>
        <dbReference type="ARBA" id="ARBA00022631"/>
    </source>
</evidence>
<comment type="cofactor">
    <cofactor evidence="1">
        <name>FAD</name>
        <dbReference type="ChEBI" id="CHEBI:57692"/>
    </cofactor>
</comment>
<dbReference type="EC" id="1.14.13.113" evidence="9"/>
<keyword evidence="4" id="KW-0659">Purine metabolism</keyword>
<keyword evidence="6" id="KW-0560">Oxidoreductase</keyword>
<dbReference type="PANTHER" id="PTHR13789">
    <property type="entry name" value="MONOOXYGENASE"/>
    <property type="match status" value="1"/>
</dbReference>
<evidence type="ECO:0000256" key="7">
    <source>
        <dbReference type="ARBA" id="ARBA00023033"/>
    </source>
</evidence>
<evidence type="ECO:0000256" key="11">
    <source>
        <dbReference type="ARBA" id="ARBA00047521"/>
    </source>
</evidence>
<comment type="catalytic activity">
    <reaction evidence="11">
        <text>urate + NADH + O2 + H(+) = 5-hydroxyisourate + NAD(+) + H2O</text>
        <dbReference type="Rhea" id="RHEA:27329"/>
        <dbReference type="ChEBI" id="CHEBI:15377"/>
        <dbReference type="ChEBI" id="CHEBI:15378"/>
        <dbReference type="ChEBI" id="CHEBI:15379"/>
        <dbReference type="ChEBI" id="CHEBI:17775"/>
        <dbReference type="ChEBI" id="CHEBI:18072"/>
        <dbReference type="ChEBI" id="CHEBI:57540"/>
        <dbReference type="ChEBI" id="CHEBI:57945"/>
        <dbReference type="EC" id="1.14.13.113"/>
    </reaction>
</comment>
<dbReference type="Pfam" id="PF01494">
    <property type="entry name" value="FAD_binding_3"/>
    <property type="match status" value="1"/>
</dbReference>
<dbReference type="InterPro" id="IPR047712">
    <property type="entry name" value="HpxO"/>
</dbReference>
<dbReference type="SUPFAM" id="SSF51905">
    <property type="entry name" value="FAD/NAD(P)-binding domain"/>
    <property type="match status" value="1"/>
</dbReference>
<dbReference type="PRINTS" id="PR00420">
    <property type="entry name" value="RNGMNOXGNASE"/>
</dbReference>
<organism evidence="13 14">
    <name type="scientific">Lampropedia cohaerens</name>
    <dbReference type="NCBI Taxonomy" id="1610491"/>
    <lineage>
        <taxon>Bacteria</taxon>
        <taxon>Pseudomonadati</taxon>
        <taxon>Pseudomonadota</taxon>
        <taxon>Betaproteobacteria</taxon>
        <taxon>Burkholderiales</taxon>
        <taxon>Comamonadaceae</taxon>
        <taxon>Lampropedia</taxon>
    </lineage>
</organism>
<keyword evidence="5" id="KW-0274">FAD</keyword>
<evidence type="ECO:0000256" key="8">
    <source>
        <dbReference type="ARBA" id="ARBA00035121"/>
    </source>
</evidence>
<evidence type="ECO:0000256" key="3">
    <source>
        <dbReference type="ARBA" id="ARBA00022630"/>
    </source>
</evidence>
<evidence type="ECO:0000313" key="13">
    <source>
        <dbReference type="EMBL" id="KKW68389.1"/>
    </source>
</evidence>
<dbReference type="InterPro" id="IPR036188">
    <property type="entry name" value="FAD/NAD-bd_sf"/>
</dbReference>
<keyword evidence="7 13" id="KW-0503">Monooxygenase</keyword>
<dbReference type="RefSeq" id="WP_046741155.1">
    <property type="nucleotide sequence ID" value="NZ_LBNQ01000019.1"/>
</dbReference>
<dbReference type="GO" id="GO:0102099">
    <property type="term" value="F:FAD-dependent urate hydroxylase activity"/>
    <property type="evidence" value="ECO:0007669"/>
    <property type="project" value="UniProtKB-EC"/>
</dbReference>
<evidence type="ECO:0000256" key="5">
    <source>
        <dbReference type="ARBA" id="ARBA00022827"/>
    </source>
</evidence>
<dbReference type="GO" id="GO:0071949">
    <property type="term" value="F:FAD binding"/>
    <property type="evidence" value="ECO:0007669"/>
    <property type="project" value="InterPro"/>
</dbReference>
<dbReference type="InterPro" id="IPR050493">
    <property type="entry name" value="FAD-dep_Monooxygenase_BioMet"/>
</dbReference>
<evidence type="ECO:0000256" key="9">
    <source>
        <dbReference type="ARBA" id="ARBA00035128"/>
    </source>
</evidence>
<dbReference type="InterPro" id="IPR002938">
    <property type="entry name" value="FAD-bd"/>
</dbReference>
<dbReference type="GO" id="GO:0004846">
    <property type="term" value="F:urate oxidase activity"/>
    <property type="evidence" value="ECO:0007669"/>
    <property type="project" value="InterPro"/>
</dbReference>
<protein>
    <recommendedName>
        <fullName evidence="10">FAD-dependent urate hydroxylase</fullName>
        <ecNumber evidence="9">1.14.13.113</ecNumber>
    </recommendedName>
</protein>
<dbReference type="Proteomes" id="UP000050580">
    <property type="component" value="Unassembled WGS sequence"/>
</dbReference>